<feature type="domain" description="Gfo/Idh/MocA-like oxidoreductase C-terminal" evidence="2">
    <location>
        <begin position="144"/>
        <end position="346"/>
    </location>
</feature>
<dbReference type="GO" id="GO:0005737">
    <property type="term" value="C:cytoplasm"/>
    <property type="evidence" value="ECO:0007669"/>
    <property type="project" value="TreeGrafter"/>
</dbReference>
<feature type="domain" description="Gfo/Idh/MocA-like oxidoreductase N-terminal" evidence="1">
    <location>
        <begin position="5"/>
        <end position="125"/>
    </location>
</feature>
<proteinExistence type="predicted"/>
<accession>A0A8J2T3F5</accession>
<dbReference type="FunFam" id="3.40.50.720:FF:000544">
    <property type="entry name" value="YMR315W-like protein"/>
    <property type="match status" value="1"/>
</dbReference>
<dbReference type="SUPFAM" id="SSF51735">
    <property type="entry name" value="NAD(P)-binding Rossmann-fold domains"/>
    <property type="match status" value="1"/>
</dbReference>
<dbReference type="EMBL" id="HG316454">
    <property type="protein sequence ID" value="CDF87714.1"/>
    <property type="molecule type" value="Genomic_DNA"/>
</dbReference>
<dbReference type="GO" id="GO:0006740">
    <property type="term" value="P:NADPH regeneration"/>
    <property type="evidence" value="ECO:0007669"/>
    <property type="project" value="TreeGrafter"/>
</dbReference>
<name>A0A8J2T3F5_ZYGB2</name>
<organism evidence="3 4">
    <name type="scientific">Zygosaccharomyces bailii (strain CLIB 213 / ATCC 58445 / CBS 680 / BCRC 21525 / NBRC 1098 / NCYC 1416 / NRRL Y-2227)</name>
    <dbReference type="NCBI Taxonomy" id="1333698"/>
    <lineage>
        <taxon>Eukaryota</taxon>
        <taxon>Fungi</taxon>
        <taxon>Dikarya</taxon>
        <taxon>Ascomycota</taxon>
        <taxon>Saccharomycotina</taxon>
        <taxon>Saccharomycetes</taxon>
        <taxon>Saccharomycetales</taxon>
        <taxon>Saccharomycetaceae</taxon>
        <taxon>Zygosaccharomyces</taxon>
    </lineage>
</organism>
<evidence type="ECO:0000259" key="2">
    <source>
        <dbReference type="Pfam" id="PF02894"/>
    </source>
</evidence>
<dbReference type="SUPFAM" id="SSF55347">
    <property type="entry name" value="Glyceraldehyde-3-phosphate dehydrogenase-like, C-terminal domain"/>
    <property type="match status" value="1"/>
</dbReference>
<dbReference type="Pfam" id="PF01408">
    <property type="entry name" value="GFO_IDH_MocA"/>
    <property type="match status" value="1"/>
</dbReference>
<keyword evidence="4" id="KW-1185">Reference proteome</keyword>
<dbReference type="Gene3D" id="3.40.50.720">
    <property type="entry name" value="NAD(P)-binding Rossmann-like Domain"/>
    <property type="match status" value="1"/>
</dbReference>
<dbReference type="Gene3D" id="3.30.360.10">
    <property type="entry name" value="Dihydrodipicolinate Reductase, domain 2"/>
    <property type="match status" value="1"/>
</dbReference>
<reference evidence="4" key="1">
    <citation type="journal article" date="2013" name="Genome Announc.">
        <title>Genome sequence of the food spoilage yeast Zygosaccharomyces bailii CLIB 213(T).</title>
        <authorList>
            <person name="Galeote V."/>
            <person name="Bigey F."/>
            <person name="Devillers H."/>
            <person name="Neuveglise C."/>
            <person name="Dequin S."/>
        </authorList>
    </citation>
    <scope>NUCLEOTIDE SEQUENCE [LARGE SCALE GENOMIC DNA]</scope>
    <source>
        <strain evidence="4">CLIB 213 / ATCC 58445 / CBS 680 / CCRC 21525 / NBRC 1098 / NCYC 1416 / NRRL Y-2227</strain>
    </source>
</reference>
<evidence type="ECO:0000259" key="1">
    <source>
        <dbReference type="Pfam" id="PF01408"/>
    </source>
</evidence>
<evidence type="ECO:0000313" key="4">
    <source>
        <dbReference type="Proteomes" id="UP000019375"/>
    </source>
</evidence>
<dbReference type="InterPro" id="IPR036291">
    <property type="entry name" value="NAD(P)-bd_dom_sf"/>
</dbReference>
<dbReference type="GO" id="GO:0000166">
    <property type="term" value="F:nucleotide binding"/>
    <property type="evidence" value="ECO:0007669"/>
    <property type="project" value="InterPro"/>
</dbReference>
<evidence type="ECO:0000313" key="3">
    <source>
        <dbReference type="EMBL" id="CDF87714.1"/>
    </source>
</evidence>
<dbReference type="AlphaFoldDB" id="A0A8J2T3F5"/>
<sequence length="350" mass="38114">MAPILNVGIVGTGIFARDMHLPCYKSFPDEFKVVAATNRTKSKALAFAKIAGIPEDKVYDDLDEILNDKNVDYIDAMLPAQFNLPTVQKAIAAKKPIILEKPIAANLDQARELVKIAESTDVPVGIAENWLFLEVIDVAKKHLERIGPIVAFIHNSTGPFISHNKYLTTSWRQHPKHIGGFLSDGGVHQLGLVISLVGEFASVSALTKQVRPQSGTDDIVFSTVRVKDSDVIGNFTYGSAFGATEKSVFLKIFGKSGTILIDLSNKAKPVVKVRTGETQETASDEEVYPVETDGTNGVKAEFLNFHEAVAKKDKTLVRGTPRKTFHHLACVAAFLESSSKNGDSVKVQEP</sequence>
<dbReference type="InterPro" id="IPR000683">
    <property type="entry name" value="Gfo/Idh/MocA-like_OxRdtase_N"/>
</dbReference>
<dbReference type="OrthoDB" id="64915at2759"/>
<protein>
    <submittedName>
        <fullName evidence="3">BN860_12772g1_1</fullName>
    </submittedName>
</protein>
<dbReference type="PANTHER" id="PTHR42840">
    <property type="entry name" value="NAD(P)-BINDING ROSSMANN-FOLD SUPERFAMILY PROTEIN-RELATED"/>
    <property type="match status" value="1"/>
</dbReference>
<dbReference type="PANTHER" id="PTHR42840:SF5">
    <property type="entry name" value="NAD(P)-BINDING ROSSMANN-FOLD SUPERFAMILY PROTEIN"/>
    <property type="match status" value="1"/>
</dbReference>
<dbReference type="GO" id="GO:0016491">
    <property type="term" value="F:oxidoreductase activity"/>
    <property type="evidence" value="ECO:0007669"/>
    <property type="project" value="TreeGrafter"/>
</dbReference>
<gene>
    <name evidence="3" type="ORF">BN860_12772g</name>
</gene>
<dbReference type="Proteomes" id="UP000019375">
    <property type="component" value="Unassembled WGS sequence"/>
</dbReference>
<dbReference type="Pfam" id="PF02894">
    <property type="entry name" value="GFO_IDH_MocA_C"/>
    <property type="match status" value="1"/>
</dbReference>
<dbReference type="InterPro" id="IPR004104">
    <property type="entry name" value="Gfo/Idh/MocA-like_OxRdtase_C"/>
</dbReference>